<feature type="transmembrane region" description="Helical" evidence="5">
    <location>
        <begin position="101"/>
        <end position="121"/>
    </location>
</feature>
<dbReference type="InterPro" id="IPR036259">
    <property type="entry name" value="MFS_trans_sf"/>
</dbReference>
<feature type="transmembrane region" description="Helical" evidence="5">
    <location>
        <begin position="73"/>
        <end position="95"/>
    </location>
</feature>
<feature type="transmembrane region" description="Helical" evidence="5">
    <location>
        <begin position="305"/>
        <end position="328"/>
    </location>
</feature>
<comment type="subcellular location">
    <subcellularLocation>
        <location evidence="1">Membrane</location>
        <topology evidence="1">Multi-pass membrane protein</topology>
    </subcellularLocation>
</comment>
<dbReference type="PANTHER" id="PTHR10924:SF6">
    <property type="entry name" value="SOLUTE CARRIER FAMILY 49 MEMBER A3"/>
    <property type="match status" value="1"/>
</dbReference>
<reference evidence="6 7" key="1">
    <citation type="journal article" date="2014" name="Genome Biol. Evol.">
        <title>The genome of the myxosporean Thelohanellus kitauei shows adaptations to nutrient acquisition within its fish host.</title>
        <authorList>
            <person name="Yang Y."/>
            <person name="Xiong J."/>
            <person name="Zhou Z."/>
            <person name="Huo F."/>
            <person name="Miao W."/>
            <person name="Ran C."/>
            <person name="Liu Y."/>
            <person name="Zhang J."/>
            <person name="Feng J."/>
            <person name="Wang M."/>
            <person name="Wang M."/>
            <person name="Wang L."/>
            <person name="Yao B."/>
        </authorList>
    </citation>
    <scope>NUCLEOTIDE SEQUENCE [LARGE SCALE GENOMIC DNA]</scope>
    <source>
        <strain evidence="6">Wuqing</strain>
    </source>
</reference>
<dbReference type="GO" id="GO:0016020">
    <property type="term" value="C:membrane"/>
    <property type="evidence" value="ECO:0007669"/>
    <property type="project" value="UniProtKB-SubCell"/>
</dbReference>
<feature type="transmembrane region" description="Helical" evidence="5">
    <location>
        <begin position="433"/>
        <end position="452"/>
    </location>
</feature>
<proteinExistence type="predicted"/>
<dbReference type="Proteomes" id="UP000031668">
    <property type="component" value="Unassembled WGS sequence"/>
</dbReference>
<feature type="transmembrane region" description="Helical" evidence="5">
    <location>
        <begin position="397"/>
        <end position="421"/>
    </location>
</feature>
<dbReference type="EMBL" id="JWZT01005265">
    <property type="protein sequence ID" value="KII61733.1"/>
    <property type="molecule type" value="Genomic_DNA"/>
</dbReference>
<feature type="transmembrane region" description="Helical" evidence="5">
    <location>
        <begin position="270"/>
        <end position="290"/>
    </location>
</feature>
<feature type="transmembrane region" description="Helical" evidence="5">
    <location>
        <begin position="170"/>
        <end position="191"/>
    </location>
</feature>
<evidence type="ECO:0000256" key="2">
    <source>
        <dbReference type="ARBA" id="ARBA00022692"/>
    </source>
</evidence>
<dbReference type="OMA" id="HATRMIT"/>
<evidence type="ECO:0000256" key="1">
    <source>
        <dbReference type="ARBA" id="ARBA00004141"/>
    </source>
</evidence>
<evidence type="ECO:0000313" key="7">
    <source>
        <dbReference type="Proteomes" id="UP000031668"/>
    </source>
</evidence>
<protein>
    <submittedName>
        <fullName evidence="6">Putative MFS-type transporter</fullName>
    </submittedName>
</protein>
<evidence type="ECO:0000256" key="5">
    <source>
        <dbReference type="SAM" id="Phobius"/>
    </source>
</evidence>
<gene>
    <name evidence="6" type="ORF">RF11_08833</name>
</gene>
<feature type="transmembrane region" description="Helical" evidence="5">
    <location>
        <begin position="337"/>
        <end position="360"/>
    </location>
</feature>
<dbReference type="SUPFAM" id="SSF103473">
    <property type="entry name" value="MFS general substrate transporter"/>
    <property type="match status" value="1"/>
</dbReference>
<feature type="transmembrane region" description="Helical" evidence="5">
    <location>
        <begin position="366"/>
        <end position="385"/>
    </location>
</feature>
<feature type="transmembrane region" description="Helical" evidence="5">
    <location>
        <begin position="203"/>
        <end position="225"/>
    </location>
</feature>
<accession>A0A0C2I926</accession>
<dbReference type="PANTHER" id="PTHR10924">
    <property type="entry name" value="MAJOR FACILITATOR SUPERFAMILY PROTEIN-RELATED"/>
    <property type="match status" value="1"/>
</dbReference>
<dbReference type="AlphaFoldDB" id="A0A0C2I926"/>
<evidence type="ECO:0000256" key="4">
    <source>
        <dbReference type="ARBA" id="ARBA00023136"/>
    </source>
</evidence>
<keyword evidence="3 5" id="KW-1133">Transmembrane helix</keyword>
<organism evidence="6 7">
    <name type="scientific">Thelohanellus kitauei</name>
    <name type="common">Myxosporean</name>
    <dbReference type="NCBI Taxonomy" id="669202"/>
    <lineage>
        <taxon>Eukaryota</taxon>
        <taxon>Metazoa</taxon>
        <taxon>Cnidaria</taxon>
        <taxon>Myxozoa</taxon>
        <taxon>Myxosporea</taxon>
        <taxon>Bivalvulida</taxon>
        <taxon>Platysporina</taxon>
        <taxon>Myxobolidae</taxon>
        <taxon>Thelohanellus</taxon>
    </lineage>
</organism>
<keyword evidence="2 5" id="KW-0812">Transmembrane</keyword>
<dbReference type="Gene3D" id="1.20.1250.20">
    <property type="entry name" value="MFS general substrate transporter like domains"/>
    <property type="match status" value="1"/>
</dbReference>
<feature type="transmembrane region" description="Helical" evidence="5">
    <location>
        <begin position="128"/>
        <end position="158"/>
    </location>
</feature>
<keyword evidence="7" id="KW-1185">Reference proteome</keyword>
<comment type="caution">
    <text evidence="6">The sequence shown here is derived from an EMBL/GenBank/DDBJ whole genome shotgun (WGS) entry which is preliminary data.</text>
</comment>
<sequence length="478" mass="53759">MIQNPYGVYDFGNALPQDVTENTGNRLKDKRWMVLLTLCLAFFMNGRALVTFESIPNQTKGYFRIDDNNVHRFFLIFILHSAIFTFPSLIMAQKIGPRTTLIIGSFLNYMGNVLRALSLLFTDKNITITFYLVLSGSAIHGVASSVLCGLPILFASYWNDWESWNSLTSIPFASNCVGIGTGYLHAIIIIGGSDDHQSIEKSFFLIFGHDLLVCCLSVILATILVPKEHQTISYISDTIYGTNSCWGSLKKLTVEALREMERIFYKRSSVFGFSCLVLNYSIYIMMFPYLSEILSNSDFENWPSIIGYVGSAGVVIGGILTVIAHVLMKDGQYNTKIVFGTVVNITSSIVLIIVLVFSGLSMLNKITTIILTTLIFSLSPVYMSIERYVLPEPAESIDALLLATPVRIIGGIISGTILIILSHYPKEIQFGNFMNFCIFSYFISSILTCLKYKKTLVYPLYRFFNFNQNLHTQKHIRF</sequence>
<dbReference type="InterPro" id="IPR049680">
    <property type="entry name" value="FLVCR1-2_SLC49-like"/>
</dbReference>
<dbReference type="OrthoDB" id="422206at2759"/>
<evidence type="ECO:0000313" key="6">
    <source>
        <dbReference type="EMBL" id="KII61733.1"/>
    </source>
</evidence>
<feature type="transmembrane region" description="Helical" evidence="5">
    <location>
        <begin position="32"/>
        <end position="52"/>
    </location>
</feature>
<evidence type="ECO:0000256" key="3">
    <source>
        <dbReference type="ARBA" id="ARBA00022989"/>
    </source>
</evidence>
<name>A0A0C2I926_THEKT</name>
<keyword evidence="4 5" id="KW-0472">Membrane</keyword>